<organism evidence="1 2">
    <name type="scientific">Nitrosomonas aestuarii</name>
    <dbReference type="NCBI Taxonomy" id="52441"/>
    <lineage>
        <taxon>Bacteria</taxon>
        <taxon>Pseudomonadati</taxon>
        <taxon>Pseudomonadota</taxon>
        <taxon>Betaproteobacteria</taxon>
        <taxon>Nitrosomonadales</taxon>
        <taxon>Nitrosomonadaceae</taxon>
        <taxon>Nitrosomonas</taxon>
    </lineage>
</organism>
<sequence>MKSKPMSVLRLANQEQEHSFKTAIRTRVLLVLTARHTLHTFPLPYV</sequence>
<reference evidence="2" key="1">
    <citation type="submission" date="2016-10" db="EMBL/GenBank/DDBJ databases">
        <authorList>
            <person name="Varghese N."/>
            <person name="Submissions S."/>
        </authorList>
    </citation>
    <scope>NUCLEOTIDE SEQUENCE [LARGE SCALE GENOMIC DNA]</scope>
    <source>
        <strain evidence="2">Nm69</strain>
    </source>
</reference>
<keyword evidence="2" id="KW-1185">Reference proteome</keyword>
<protein>
    <submittedName>
        <fullName evidence="1">Uncharacterized protein</fullName>
    </submittedName>
</protein>
<dbReference type="RefSeq" id="WP_170841565.1">
    <property type="nucleotide sequence ID" value="NZ_FOSP01000003.1"/>
</dbReference>
<dbReference type="STRING" id="52441.SAMN05216302_1003139"/>
<name>A0A1I3YE74_9PROT</name>
<gene>
    <name evidence="1" type="ORF">SAMN05216302_1003139</name>
</gene>
<proteinExistence type="predicted"/>
<evidence type="ECO:0000313" key="2">
    <source>
        <dbReference type="Proteomes" id="UP000199533"/>
    </source>
</evidence>
<accession>A0A1I3YE74</accession>
<dbReference type="EMBL" id="FOSP01000003">
    <property type="protein sequence ID" value="SFK29591.1"/>
    <property type="molecule type" value="Genomic_DNA"/>
</dbReference>
<evidence type="ECO:0000313" key="1">
    <source>
        <dbReference type="EMBL" id="SFK29591.1"/>
    </source>
</evidence>
<dbReference type="AlphaFoldDB" id="A0A1I3YE74"/>
<dbReference type="Proteomes" id="UP000199533">
    <property type="component" value="Unassembled WGS sequence"/>
</dbReference>